<dbReference type="InterPro" id="IPR058240">
    <property type="entry name" value="rSAM_sf"/>
</dbReference>
<dbReference type="InterPro" id="IPR007197">
    <property type="entry name" value="rSAM"/>
</dbReference>
<dbReference type="CDD" id="cd01335">
    <property type="entry name" value="Radical_SAM"/>
    <property type="match status" value="1"/>
</dbReference>
<dbReference type="GO" id="GO:0051536">
    <property type="term" value="F:iron-sulfur cluster binding"/>
    <property type="evidence" value="ECO:0007669"/>
    <property type="project" value="UniProtKB-KW"/>
</dbReference>
<evidence type="ECO:0000313" key="7">
    <source>
        <dbReference type="EMBL" id="PXV69003.1"/>
    </source>
</evidence>
<evidence type="ECO:0000256" key="1">
    <source>
        <dbReference type="ARBA" id="ARBA00001966"/>
    </source>
</evidence>
<dbReference type="OrthoDB" id="9808591at2"/>
<comment type="cofactor">
    <cofactor evidence="1">
        <name>[4Fe-4S] cluster</name>
        <dbReference type="ChEBI" id="CHEBI:49883"/>
    </cofactor>
</comment>
<accession>A0A2V3PTQ1</accession>
<keyword evidence="2" id="KW-0949">S-adenosyl-L-methionine</keyword>
<dbReference type="GO" id="GO:0016491">
    <property type="term" value="F:oxidoreductase activity"/>
    <property type="evidence" value="ECO:0007669"/>
    <property type="project" value="InterPro"/>
</dbReference>
<sequence>MKFQEFVFKTTSICNLDCSYCYVFNQGDTSFKKDPPIISLDLVKISLQKINDYCISKEIDNIVIIFHGGEPLLAGKDFYTEFINLANTLLPHIEKYYNLQTNGTLLDKIWIEFLKNLNIHFGISLDGTEKATRNRIYRNNRLPAYNEIIRGIELVERPGILTVINIEEAPEILYAHYKSLKIASLDLLIPESTYEKRDIAIGKVGKWLSEMFEIWYKDNDKNKPRIRIFDIISSLFLGLDRGNEGLGRKFNRIVAIKTDGAIEVIDSLKICGDGFVKTGLNIVNNKFEDVAEHPLMKTFYYSHQDEVLCDKCQLCIAKEVCGGFHLATRYSTSNGFANPSVYCDDLIELFICIQNKIFTDLKDLKNIEVELLTIEDFA</sequence>
<proteinExistence type="predicted"/>
<dbReference type="PANTHER" id="PTHR43273:SF8">
    <property type="entry name" value="RADICAL SAM DOMAIN PROTEIN"/>
    <property type="match status" value="1"/>
</dbReference>
<keyword evidence="4" id="KW-0408">Iron</keyword>
<gene>
    <name evidence="7" type="ORF">CLV62_101270</name>
</gene>
<dbReference type="SFLD" id="SFLDG01072">
    <property type="entry name" value="dehydrogenase_like"/>
    <property type="match status" value="1"/>
</dbReference>
<dbReference type="SUPFAM" id="SSF102114">
    <property type="entry name" value="Radical SAM enzymes"/>
    <property type="match status" value="1"/>
</dbReference>
<evidence type="ECO:0000256" key="5">
    <source>
        <dbReference type="ARBA" id="ARBA00023014"/>
    </source>
</evidence>
<keyword evidence="5" id="KW-0411">Iron-sulfur</keyword>
<name>A0A2V3PTQ1_9BACT</name>
<evidence type="ECO:0000256" key="2">
    <source>
        <dbReference type="ARBA" id="ARBA00022691"/>
    </source>
</evidence>
<evidence type="ECO:0000256" key="4">
    <source>
        <dbReference type="ARBA" id="ARBA00023004"/>
    </source>
</evidence>
<reference evidence="7 8" key="1">
    <citation type="submission" date="2018-03" db="EMBL/GenBank/DDBJ databases">
        <title>Genomic Encyclopedia of Archaeal and Bacterial Type Strains, Phase II (KMG-II): from individual species to whole genera.</title>
        <authorList>
            <person name="Goeker M."/>
        </authorList>
    </citation>
    <scope>NUCLEOTIDE SEQUENCE [LARGE SCALE GENOMIC DNA]</scope>
    <source>
        <strain evidence="7 8">DSM 100214</strain>
    </source>
</reference>
<dbReference type="SFLD" id="SFLDG01386">
    <property type="entry name" value="main_SPASM_domain-containing"/>
    <property type="match status" value="1"/>
</dbReference>
<dbReference type="EMBL" id="QICL01000001">
    <property type="protein sequence ID" value="PXV69003.1"/>
    <property type="molecule type" value="Genomic_DNA"/>
</dbReference>
<dbReference type="RefSeq" id="WP_110308972.1">
    <property type="nucleotide sequence ID" value="NZ_QICL01000001.1"/>
</dbReference>
<dbReference type="PROSITE" id="PS51918">
    <property type="entry name" value="RADICAL_SAM"/>
    <property type="match status" value="1"/>
</dbReference>
<dbReference type="PANTHER" id="PTHR43273">
    <property type="entry name" value="ANAEROBIC SULFATASE-MATURATING ENZYME HOMOLOG ASLB-RELATED"/>
    <property type="match status" value="1"/>
</dbReference>
<feature type="domain" description="Radical SAM core" evidence="6">
    <location>
        <begin position="1"/>
        <end position="217"/>
    </location>
</feature>
<protein>
    <recommendedName>
        <fullName evidence="6">Radical SAM core domain-containing protein</fullName>
    </recommendedName>
</protein>
<keyword evidence="8" id="KW-1185">Reference proteome</keyword>
<dbReference type="Pfam" id="PF04055">
    <property type="entry name" value="Radical_SAM"/>
    <property type="match status" value="1"/>
</dbReference>
<evidence type="ECO:0000256" key="3">
    <source>
        <dbReference type="ARBA" id="ARBA00022723"/>
    </source>
</evidence>
<dbReference type="SFLD" id="SFLDS00029">
    <property type="entry name" value="Radical_SAM"/>
    <property type="match status" value="1"/>
</dbReference>
<comment type="caution">
    <text evidence="7">The sequence shown here is derived from an EMBL/GenBank/DDBJ whole genome shotgun (WGS) entry which is preliminary data.</text>
</comment>
<organism evidence="7 8">
    <name type="scientific">Dysgonomonas alginatilytica</name>
    <dbReference type="NCBI Taxonomy" id="1605892"/>
    <lineage>
        <taxon>Bacteria</taxon>
        <taxon>Pseudomonadati</taxon>
        <taxon>Bacteroidota</taxon>
        <taxon>Bacteroidia</taxon>
        <taxon>Bacteroidales</taxon>
        <taxon>Dysgonomonadaceae</taxon>
        <taxon>Dysgonomonas</taxon>
    </lineage>
</organism>
<evidence type="ECO:0000313" key="8">
    <source>
        <dbReference type="Proteomes" id="UP000247973"/>
    </source>
</evidence>
<dbReference type="AlphaFoldDB" id="A0A2V3PTQ1"/>
<dbReference type="Gene3D" id="3.20.20.70">
    <property type="entry name" value="Aldolase class I"/>
    <property type="match status" value="1"/>
</dbReference>
<dbReference type="Proteomes" id="UP000247973">
    <property type="component" value="Unassembled WGS sequence"/>
</dbReference>
<evidence type="ECO:0000259" key="6">
    <source>
        <dbReference type="PROSITE" id="PS51918"/>
    </source>
</evidence>
<dbReference type="GO" id="GO:0046872">
    <property type="term" value="F:metal ion binding"/>
    <property type="evidence" value="ECO:0007669"/>
    <property type="project" value="UniProtKB-KW"/>
</dbReference>
<dbReference type="InterPro" id="IPR023867">
    <property type="entry name" value="Sulphatase_maturase_rSAM"/>
</dbReference>
<dbReference type="InterPro" id="IPR013785">
    <property type="entry name" value="Aldolase_TIM"/>
</dbReference>
<keyword evidence="3" id="KW-0479">Metal-binding</keyword>
<dbReference type="SFLD" id="SFLDG01067">
    <property type="entry name" value="SPASM/twitch_domain_containing"/>
    <property type="match status" value="1"/>
</dbReference>